<dbReference type="AlphaFoldDB" id="A0A7H9ELE9"/>
<dbReference type="HAMAP" id="MF_00815">
    <property type="entry name" value="ATP_synth_gamma_bact"/>
    <property type="match status" value="1"/>
</dbReference>
<dbReference type="InterPro" id="IPR035968">
    <property type="entry name" value="ATP_synth_F1_ATPase_gsu"/>
</dbReference>
<organism evidence="12 13">
    <name type="scientific">Ligilactobacillus saerimneri</name>
    <dbReference type="NCBI Taxonomy" id="228229"/>
    <lineage>
        <taxon>Bacteria</taxon>
        <taxon>Bacillati</taxon>
        <taxon>Bacillota</taxon>
        <taxon>Bacilli</taxon>
        <taxon>Lactobacillales</taxon>
        <taxon>Lactobacillaceae</taxon>
        <taxon>Ligilactobacillus</taxon>
    </lineage>
</organism>
<dbReference type="NCBIfam" id="NF004147">
    <property type="entry name" value="PRK05621.2-1"/>
    <property type="match status" value="1"/>
</dbReference>
<evidence type="ECO:0000256" key="6">
    <source>
        <dbReference type="ARBA" id="ARBA00022781"/>
    </source>
</evidence>
<gene>
    <name evidence="11" type="primary">atpG</name>
    <name evidence="12" type="ORF">GTO87_06085</name>
</gene>
<accession>A0A7H9ELE9</accession>
<evidence type="ECO:0000256" key="10">
    <source>
        <dbReference type="ARBA" id="ARBA00023310"/>
    </source>
</evidence>
<dbReference type="Pfam" id="PF00231">
    <property type="entry name" value="ATP-synt"/>
    <property type="match status" value="1"/>
</dbReference>
<evidence type="ECO:0000313" key="13">
    <source>
        <dbReference type="Proteomes" id="UP000510886"/>
    </source>
</evidence>
<dbReference type="CDD" id="cd12151">
    <property type="entry name" value="F1-ATPase_gamma"/>
    <property type="match status" value="1"/>
</dbReference>
<dbReference type="InterPro" id="IPR000131">
    <property type="entry name" value="ATP_synth_F1_gsu"/>
</dbReference>
<evidence type="ECO:0000256" key="9">
    <source>
        <dbReference type="ARBA" id="ARBA00023196"/>
    </source>
</evidence>
<dbReference type="SUPFAM" id="SSF52943">
    <property type="entry name" value="ATP synthase (F1-ATPase), gamma subunit"/>
    <property type="match status" value="1"/>
</dbReference>
<dbReference type="Gene3D" id="3.40.1380.10">
    <property type="match status" value="1"/>
</dbReference>
<comment type="subunit">
    <text evidence="11">F-type ATPases have 2 components, CF(1) - the catalytic core - and CF(0) - the membrane proton channel. CF(1) has five subunits: alpha(3), beta(3), gamma(1), delta(1), epsilon(1). CF(0) has three main subunits: a, b and c.</text>
</comment>
<evidence type="ECO:0000256" key="8">
    <source>
        <dbReference type="ARBA" id="ARBA00023136"/>
    </source>
</evidence>
<dbReference type="PANTHER" id="PTHR11693:SF22">
    <property type="entry name" value="ATP SYNTHASE SUBUNIT GAMMA, MITOCHONDRIAL"/>
    <property type="match status" value="1"/>
</dbReference>
<protein>
    <recommendedName>
        <fullName evidence="11">ATP synthase gamma chain</fullName>
    </recommendedName>
    <alternativeName>
        <fullName evidence="11">ATP synthase F1 sector gamma subunit</fullName>
    </alternativeName>
    <alternativeName>
        <fullName evidence="11">F-ATPase gamma subunit</fullName>
    </alternativeName>
</protein>
<dbReference type="RefSeq" id="WP_180848495.1">
    <property type="nucleotide sequence ID" value="NZ_CP047418.1"/>
</dbReference>
<dbReference type="KEGG" id="lsw:GTO87_06085"/>
<proteinExistence type="inferred from homology"/>
<reference evidence="12 13" key="1">
    <citation type="submission" date="2020-01" db="EMBL/GenBank/DDBJ databases">
        <title>Complete and circular genome sequences of six lactobacillus isolates from horses.</title>
        <authorList>
            <person name="Hassan H.M."/>
        </authorList>
    </citation>
    <scope>NUCLEOTIDE SEQUENCE [LARGE SCALE GENOMIC DNA]</scope>
    <source>
        <strain evidence="12 13">1A</strain>
    </source>
</reference>
<keyword evidence="9 11" id="KW-0139">CF(1)</keyword>
<comment type="similarity">
    <text evidence="3 11">Belongs to the ATPase gamma chain family.</text>
</comment>
<evidence type="ECO:0000256" key="11">
    <source>
        <dbReference type="HAMAP-Rule" id="MF_00815"/>
    </source>
</evidence>
<dbReference type="NCBIfam" id="TIGR01146">
    <property type="entry name" value="ATPsyn_F1gamma"/>
    <property type="match status" value="1"/>
</dbReference>
<comment type="function">
    <text evidence="1 11">Produces ATP from ADP in the presence of a proton gradient across the membrane. The gamma chain is believed to be important in regulating ATPase activity and the flow of protons through the CF(0) complex.</text>
</comment>
<keyword evidence="8 11" id="KW-0472">Membrane</keyword>
<keyword evidence="6 11" id="KW-0375">Hydrogen ion transport</keyword>
<evidence type="ECO:0000256" key="5">
    <source>
        <dbReference type="ARBA" id="ARBA00022475"/>
    </source>
</evidence>
<evidence type="ECO:0000256" key="7">
    <source>
        <dbReference type="ARBA" id="ARBA00023065"/>
    </source>
</evidence>
<dbReference type="GO" id="GO:0046933">
    <property type="term" value="F:proton-transporting ATP synthase activity, rotational mechanism"/>
    <property type="evidence" value="ECO:0007669"/>
    <property type="project" value="UniProtKB-UniRule"/>
</dbReference>
<dbReference type="Gene3D" id="1.10.287.80">
    <property type="entry name" value="ATP synthase, gamma subunit, helix hairpin domain"/>
    <property type="match status" value="2"/>
</dbReference>
<comment type="subcellular location">
    <subcellularLocation>
        <location evidence="11">Cell membrane</location>
        <topology evidence="11">Peripheral membrane protein</topology>
    </subcellularLocation>
    <subcellularLocation>
        <location evidence="2">Membrane</location>
        <topology evidence="2">Peripheral membrane protein</topology>
    </subcellularLocation>
</comment>
<dbReference type="GO" id="GO:0005524">
    <property type="term" value="F:ATP binding"/>
    <property type="evidence" value="ECO:0007669"/>
    <property type="project" value="UniProtKB-UniRule"/>
</dbReference>
<name>A0A7H9ELE9_9LACO</name>
<evidence type="ECO:0000256" key="1">
    <source>
        <dbReference type="ARBA" id="ARBA00003456"/>
    </source>
</evidence>
<evidence type="ECO:0000256" key="3">
    <source>
        <dbReference type="ARBA" id="ARBA00007681"/>
    </source>
</evidence>
<keyword evidence="10 11" id="KW-0066">ATP synthesis</keyword>
<dbReference type="PRINTS" id="PR00126">
    <property type="entry name" value="ATPASEGAMMA"/>
</dbReference>
<keyword evidence="7 11" id="KW-0406">Ion transport</keyword>
<dbReference type="Proteomes" id="UP000510886">
    <property type="component" value="Chromosome"/>
</dbReference>
<keyword evidence="5 11" id="KW-1003">Cell membrane</keyword>
<evidence type="ECO:0000256" key="2">
    <source>
        <dbReference type="ARBA" id="ARBA00004170"/>
    </source>
</evidence>
<evidence type="ECO:0000313" key="12">
    <source>
        <dbReference type="EMBL" id="QLL78209.1"/>
    </source>
</evidence>
<keyword evidence="4 11" id="KW-0813">Transport</keyword>
<dbReference type="GO" id="GO:0005886">
    <property type="term" value="C:plasma membrane"/>
    <property type="evidence" value="ECO:0007669"/>
    <property type="project" value="UniProtKB-SubCell"/>
</dbReference>
<dbReference type="EMBL" id="CP047418">
    <property type="protein sequence ID" value="QLL78209.1"/>
    <property type="molecule type" value="Genomic_DNA"/>
</dbReference>
<dbReference type="PANTHER" id="PTHR11693">
    <property type="entry name" value="ATP SYNTHASE GAMMA CHAIN"/>
    <property type="match status" value="1"/>
</dbReference>
<sequence length="323" mass="36190">MATSLKEVKEKINSTKKTGQITGAMQMISTAKLGQIQSHTVSYQKYSTKIKSVITHLAQAHFLSAVAQKNVVAEETEEQPFIDPQGKRNYFGLLEQRPVENVGIIVVTSDRGLVGGYNSNVLKQTMELINQLDFSKENIKIIAVGRTGLKFFKKQGYNVIHEYTGVKDIPDYKKTKSLTRKVMAMYENQEFDHLYVCYNHFVNMLTSEYRSELLLPVTEESLGVKQPNEFEDNEVQVEMEYDIEPSETEILNVVLPQYAEGLVYGAILDAKTAEHASSATAMKSATDNAQDIISTLQLQYNRARQAAITTEITEITGAQAAIE</sequence>
<dbReference type="GO" id="GO:0045259">
    <property type="term" value="C:proton-transporting ATP synthase complex"/>
    <property type="evidence" value="ECO:0007669"/>
    <property type="project" value="UniProtKB-KW"/>
</dbReference>
<evidence type="ECO:0000256" key="4">
    <source>
        <dbReference type="ARBA" id="ARBA00022448"/>
    </source>
</evidence>
<dbReference type="GO" id="GO:0042777">
    <property type="term" value="P:proton motive force-driven plasma membrane ATP synthesis"/>
    <property type="evidence" value="ECO:0007669"/>
    <property type="project" value="UniProtKB-UniRule"/>
</dbReference>